<feature type="domain" description="CzcB-like barrel-sandwich hybrid" evidence="3">
    <location>
        <begin position="78"/>
        <end position="254"/>
    </location>
</feature>
<dbReference type="InterPro" id="IPR058647">
    <property type="entry name" value="BSH_CzcB-like"/>
</dbReference>
<keyword evidence="2" id="KW-1133">Transmembrane helix</keyword>
<feature type="transmembrane region" description="Helical" evidence="2">
    <location>
        <begin position="12"/>
        <end position="31"/>
    </location>
</feature>
<evidence type="ECO:0000256" key="1">
    <source>
        <dbReference type="SAM" id="Coils"/>
    </source>
</evidence>
<reference evidence="4 5" key="1">
    <citation type="submission" date="2016-08" db="EMBL/GenBank/DDBJ databases">
        <title>Draft genome sequence of Candidatus Piscirickettsia litoralis, from seawater.</title>
        <authorList>
            <person name="Wan X."/>
            <person name="Lee A.J."/>
            <person name="Hou S."/>
            <person name="Donachie S.P."/>
        </authorList>
    </citation>
    <scope>NUCLEOTIDE SEQUENCE [LARGE SCALE GENOMIC DNA]</scope>
    <source>
        <strain evidence="4 5">Y2</strain>
    </source>
</reference>
<feature type="coiled-coil region" evidence="1">
    <location>
        <begin position="193"/>
        <end position="227"/>
    </location>
</feature>
<dbReference type="Gene3D" id="1.10.287.470">
    <property type="entry name" value="Helix hairpin bin"/>
    <property type="match status" value="1"/>
</dbReference>
<protein>
    <recommendedName>
        <fullName evidence="3">CzcB-like barrel-sandwich hybrid domain-containing protein</fullName>
    </recommendedName>
</protein>
<accession>A0ABX3A6R1</accession>
<keyword evidence="2" id="KW-0472">Membrane</keyword>
<dbReference type="Gene3D" id="2.40.30.170">
    <property type="match status" value="1"/>
</dbReference>
<proteinExistence type="predicted"/>
<dbReference type="SUPFAM" id="SSF111369">
    <property type="entry name" value="HlyD-like secretion proteins"/>
    <property type="match status" value="1"/>
</dbReference>
<dbReference type="EMBL" id="MDTU01000001">
    <property type="protein sequence ID" value="ODN43190.1"/>
    <property type="molecule type" value="Genomic_DNA"/>
</dbReference>
<evidence type="ECO:0000313" key="5">
    <source>
        <dbReference type="Proteomes" id="UP000094329"/>
    </source>
</evidence>
<keyword evidence="2" id="KW-0812">Transmembrane</keyword>
<comment type="caution">
    <text evidence="4">The sequence shown here is derived from an EMBL/GenBank/DDBJ whole genome shotgun (WGS) entry which is preliminary data.</text>
</comment>
<dbReference type="Proteomes" id="UP000094329">
    <property type="component" value="Unassembled WGS sequence"/>
</dbReference>
<name>A0ABX3A6R1_9GAMM</name>
<keyword evidence="1" id="KW-0175">Coiled coil</keyword>
<evidence type="ECO:0000259" key="3">
    <source>
        <dbReference type="Pfam" id="PF25973"/>
    </source>
</evidence>
<evidence type="ECO:0000313" key="4">
    <source>
        <dbReference type="EMBL" id="ODN43190.1"/>
    </source>
</evidence>
<dbReference type="PANTHER" id="PTHR30469">
    <property type="entry name" value="MULTIDRUG RESISTANCE PROTEIN MDTA"/>
    <property type="match status" value="1"/>
</dbReference>
<sequence>MIRVIKACLRTHKAALWVGIAAIIVVVALLMSKKTPKTLENHENIITVTAMTVSRQEYAPYLELLGIVRSVEESQLSIPVAAFVQRVLVKAGQTVTKGQLLLEFDSAQIKYQLVAQNAEVKRLEAEILTEELRAHHESQEFRAEKALLVLKEKEYSREKRLLKQRASSQAGLDRSQEKVVSQKIKVGKLEFKVKNYKFRLQALTERLNAAKAKQAELADDLQRLEVRAPFNAIVSERWVATGERVSAGAKLLSLYDKERMEIVAKLPERYDALFQAALAKKEKIVATVKKSLHSEFNLERISAQIHSGEVGQRVYFASKRDTTNLIQNEHVHLEVILPKVLAIAVPAAAVYRQDNIYLVDKNNRLVLTKVERLGQWKSNQGQRYLLVNAAGISDDSHILTQHLPNARQGLKVKMIL</sequence>
<dbReference type="Pfam" id="PF25973">
    <property type="entry name" value="BSH_CzcB"/>
    <property type="match status" value="1"/>
</dbReference>
<dbReference type="Gene3D" id="2.40.50.100">
    <property type="match status" value="1"/>
</dbReference>
<gene>
    <name evidence="4" type="ORF">BGC07_10005</name>
</gene>
<evidence type="ECO:0000256" key="2">
    <source>
        <dbReference type="SAM" id="Phobius"/>
    </source>
</evidence>
<feature type="coiled-coil region" evidence="1">
    <location>
        <begin position="106"/>
        <end position="133"/>
    </location>
</feature>
<keyword evidence="5" id="KW-1185">Reference proteome</keyword>
<organism evidence="4 5">
    <name type="scientific">Piscirickettsia litoralis</name>
    <dbReference type="NCBI Taxonomy" id="1891921"/>
    <lineage>
        <taxon>Bacteria</taxon>
        <taxon>Pseudomonadati</taxon>
        <taxon>Pseudomonadota</taxon>
        <taxon>Gammaproteobacteria</taxon>
        <taxon>Thiotrichales</taxon>
        <taxon>Piscirickettsiaceae</taxon>
        <taxon>Piscirickettsia</taxon>
    </lineage>
</organism>
<dbReference type="PANTHER" id="PTHR30469:SF15">
    <property type="entry name" value="HLYD FAMILY OF SECRETION PROTEINS"/>
    <property type="match status" value="1"/>
</dbReference>